<protein>
    <submittedName>
        <fullName evidence="3">Uncharacterized protein</fullName>
    </submittedName>
</protein>
<dbReference type="InterPro" id="IPR008862">
    <property type="entry name" value="Tcp11"/>
</dbReference>
<feature type="region of interest" description="Disordered" evidence="2">
    <location>
        <begin position="611"/>
        <end position="636"/>
    </location>
</feature>
<evidence type="ECO:0000313" key="3">
    <source>
        <dbReference type="EMBL" id="CEM20098.1"/>
    </source>
</evidence>
<dbReference type="EMBL" id="CDMZ01000716">
    <property type="protein sequence ID" value="CEM20098.1"/>
    <property type="molecule type" value="Genomic_DNA"/>
</dbReference>
<dbReference type="AlphaFoldDB" id="A0A0G4FXG3"/>
<proteinExistence type="inferred from homology"/>
<name>A0A0G4FXG3_9ALVE</name>
<dbReference type="PANTHER" id="PTHR12832:SF11">
    <property type="entry name" value="LD23868P"/>
    <property type="match status" value="1"/>
</dbReference>
<dbReference type="PANTHER" id="PTHR12832">
    <property type="entry name" value="TESTIS-SPECIFIC PROTEIN PBS13 T-COMPLEX 11"/>
    <property type="match status" value="1"/>
</dbReference>
<dbReference type="VEuPathDB" id="CryptoDB:Cvel_19262"/>
<reference evidence="3" key="1">
    <citation type="submission" date="2014-11" db="EMBL/GenBank/DDBJ databases">
        <authorList>
            <person name="Otto D Thomas"/>
            <person name="Naeem Raeece"/>
        </authorList>
    </citation>
    <scope>NUCLEOTIDE SEQUENCE</scope>
</reference>
<gene>
    <name evidence="3" type="ORF">Cvel_19262</name>
</gene>
<dbReference type="Pfam" id="PF05794">
    <property type="entry name" value="Tcp11"/>
    <property type="match status" value="1"/>
</dbReference>
<sequence length="636" mass="70138">MATQETANGTKPIDMSGPLLSEVAELLRSIHISGPSTSADQVNRLNELTVRVAQTHGPDGVEKVKAYAASLNDATTAWRTLHTIRVAGDKLTVDPTTGQVQGGSSASTQEQALTNQIADMVKKAYWDVTKEKLAQTPPDYSIVLDRLAELKVSLAKWMPERYKAAFIERVDMKLLEQEIEQQQFNRDSLFKIGAFLVKTLGDLESEFQHEKTQEKFKEMMEKVPQSAEEFHVQIVDLLAFLFSRVDILQAEVKAFHLKKQSKAQREMAERRHFARMLDRGDLTLDKTSELFFQFADPAAEGNYEPKTSSLNLSAPSQLAAQTPPVTVPPEQKEDEKESTPPSAEMLFTKMLASLVCQPEAVKGSECPETLLPEIPRLHQLQDGIQRAAVMALLALQLSPLLMKLPTSSPNTPEEARVASAKTALVKKVTASVFGMIEEALKKPTIDFKALEEAIVTSLDEGNASLAAALKEMGGKDAETAASSLKVISEEERAEIADRLKKFTQPDSAVLALMLKRAKSAVFKGLCEMAAMSQVMRGLPPGARCEPMAAMSAFREAISMGDSPWQLVFATASVESVIKEVFLFQKEHWTVYEFVYKKLWHEKYGGLVTPPVSSRVSSPRYPNCPTSAPASPMPDRP</sequence>
<accession>A0A0G4FXG3</accession>
<feature type="compositionally biased region" description="Low complexity" evidence="2">
    <location>
        <begin position="611"/>
        <end position="620"/>
    </location>
</feature>
<evidence type="ECO:0000256" key="1">
    <source>
        <dbReference type="ARBA" id="ARBA00010954"/>
    </source>
</evidence>
<feature type="region of interest" description="Disordered" evidence="2">
    <location>
        <begin position="317"/>
        <end position="341"/>
    </location>
</feature>
<evidence type="ECO:0000256" key="2">
    <source>
        <dbReference type="SAM" id="MobiDB-lite"/>
    </source>
</evidence>
<organism evidence="3">
    <name type="scientific">Chromera velia CCMP2878</name>
    <dbReference type="NCBI Taxonomy" id="1169474"/>
    <lineage>
        <taxon>Eukaryota</taxon>
        <taxon>Sar</taxon>
        <taxon>Alveolata</taxon>
        <taxon>Colpodellida</taxon>
        <taxon>Chromeraceae</taxon>
        <taxon>Chromera</taxon>
    </lineage>
</organism>
<comment type="similarity">
    <text evidence="1">Belongs to the TCP11 family.</text>
</comment>
<dbReference type="GO" id="GO:0007165">
    <property type="term" value="P:signal transduction"/>
    <property type="evidence" value="ECO:0007669"/>
    <property type="project" value="TreeGrafter"/>
</dbReference>